<proteinExistence type="predicted"/>
<accession>A0A0F9T019</accession>
<evidence type="ECO:0000313" key="1">
    <source>
        <dbReference type="EMBL" id="KKN74550.1"/>
    </source>
</evidence>
<dbReference type="SUPFAM" id="SSF53335">
    <property type="entry name" value="S-adenosyl-L-methionine-dependent methyltransferases"/>
    <property type="match status" value="1"/>
</dbReference>
<dbReference type="InterPro" id="IPR029063">
    <property type="entry name" value="SAM-dependent_MTases_sf"/>
</dbReference>
<name>A0A0F9T019_9ZZZZ</name>
<dbReference type="EMBL" id="LAZR01000324">
    <property type="protein sequence ID" value="KKN74550.1"/>
    <property type="molecule type" value="Genomic_DNA"/>
</dbReference>
<sequence>MNKKLTQIEIDRYDAIWKVPAYSEVSPGEGLAAMFGKIAKPKTRETLIDLGCGRGAGGLNLMGMYGLAITYLDVVKVAGVPEPYICQSLWEPIKVTRPGRKKWKWDYGYCCDVMEHLPKEFTMLAVKNMLAVCEKVFFCIAFLPDRSGPKHTDIGFAVGAGQLHHTIENFVWWRDRLEEICTLIDGRDLMGRGVFYVES</sequence>
<gene>
    <name evidence="1" type="ORF">LCGC14_0389670</name>
</gene>
<evidence type="ECO:0008006" key="2">
    <source>
        <dbReference type="Google" id="ProtNLM"/>
    </source>
</evidence>
<protein>
    <recommendedName>
        <fullName evidence="2">Methyltransferase type 11 domain-containing protein</fullName>
    </recommendedName>
</protein>
<organism evidence="1">
    <name type="scientific">marine sediment metagenome</name>
    <dbReference type="NCBI Taxonomy" id="412755"/>
    <lineage>
        <taxon>unclassified sequences</taxon>
        <taxon>metagenomes</taxon>
        <taxon>ecological metagenomes</taxon>
    </lineage>
</organism>
<dbReference type="AlphaFoldDB" id="A0A0F9T019"/>
<comment type="caution">
    <text evidence="1">The sequence shown here is derived from an EMBL/GenBank/DDBJ whole genome shotgun (WGS) entry which is preliminary data.</text>
</comment>
<reference evidence="1" key="1">
    <citation type="journal article" date="2015" name="Nature">
        <title>Complex archaea that bridge the gap between prokaryotes and eukaryotes.</title>
        <authorList>
            <person name="Spang A."/>
            <person name="Saw J.H."/>
            <person name="Jorgensen S.L."/>
            <person name="Zaremba-Niedzwiedzka K."/>
            <person name="Martijn J."/>
            <person name="Lind A.E."/>
            <person name="van Eijk R."/>
            <person name="Schleper C."/>
            <person name="Guy L."/>
            <person name="Ettema T.J."/>
        </authorList>
    </citation>
    <scope>NUCLEOTIDE SEQUENCE</scope>
</reference>